<dbReference type="Pfam" id="PF00293">
    <property type="entry name" value="NUDIX"/>
    <property type="match status" value="1"/>
</dbReference>
<dbReference type="CDD" id="cd04666">
    <property type="entry name" value="NUDIX_DIPP2_like_Nudt4"/>
    <property type="match status" value="1"/>
</dbReference>
<dbReference type="InterPro" id="IPR052912">
    <property type="entry name" value="UPF0111_domain"/>
</dbReference>
<comment type="caution">
    <text evidence="3">The sequence shown here is derived from an EMBL/GenBank/DDBJ whole genome shotgun (WGS) entry which is preliminary data.</text>
</comment>
<dbReference type="Gene3D" id="3.90.79.10">
    <property type="entry name" value="Nucleoside Triphosphate Pyrophosphohydrolase"/>
    <property type="match status" value="1"/>
</dbReference>
<protein>
    <recommendedName>
        <fullName evidence="2">Nudix hydrolase domain-containing protein</fullName>
    </recommendedName>
</protein>
<dbReference type="AlphaFoldDB" id="U3A175"/>
<evidence type="ECO:0000256" key="1">
    <source>
        <dbReference type="ARBA" id="ARBA00008591"/>
    </source>
</evidence>
<dbReference type="SUPFAM" id="SSF55811">
    <property type="entry name" value="Nudix"/>
    <property type="match status" value="1"/>
</dbReference>
<dbReference type="InterPro" id="IPR015797">
    <property type="entry name" value="NUDIX_hydrolase-like_dom_sf"/>
</dbReference>
<organism evidence="3 4">
    <name type="scientific">Caenibius tardaugens NBRC 16725</name>
    <dbReference type="NCBI Taxonomy" id="1219035"/>
    <lineage>
        <taxon>Bacteria</taxon>
        <taxon>Pseudomonadati</taxon>
        <taxon>Pseudomonadota</taxon>
        <taxon>Alphaproteobacteria</taxon>
        <taxon>Sphingomonadales</taxon>
        <taxon>Erythrobacteraceae</taxon>
        <taxon>Caenibius</taxon>
    </lineage>
</organism>
<comment type="similarity">
    <text evidence="1">Belongs to the UPF0111 family.</text>
</comment>
<evidence type="ECO:0000313" key="4">
    <source>
        <dbReference type="Proteomes" id="UP000016568"/>
    </source>
</evidence>
<reference evidence="3 4" key="1">
    <citation type="submission" date="2013-09" db="EMBL/GenBank/DDBJ databases">
        <title>Whole genome shotgun sequence of Novosphingobium tardaugens NBRC 16725.</title>
        <authorList>
            <person name="Isaki S."/>
            <person name="Hosoyama A."/>
            <person name="Tsuchikane K."/>
            <person name="Katsumata H."/>
            <person name="Ando Y."/>
            <person name="Yamazaki S."/>
            <person name="Fujita N."/>
        </authorList>
    </citation>
    <scope>NUCLEOTIDE SEQUENCE [LARGE SCALE GENOMIC DNA]</scope>
    <source>
        <strain evidence="3 4">NBRC 16725</strain>
    </source>
</reference>
<dbReference type="PANTHER" id="PTHR37298">
    <property type="entry name" value="UPF0111 PROTEIN YKAA"/>
    <property type="match status" value="1"/>
</dbReference>
<dbReference type="GO" id="GO:0016462">
    <property type="term" value="F:pyrophosphatase activity"/>
    <property type="evidence" value="ECO:0007669"/>
    <property type="project" value="InterPro"/>
</dbReference>
<gene>
    <name evidence="3" type="ORF">NT2_03_00060</name>
</gene>
<evidence type="ECO:0000313" key="3">
    <source>
        <dbReference type="EMBL" id="GAD48518.1"/>
    </source>
</evidence>
<dbReference type="Gene3D" id="1.20.58.220">
    <property type="entry name" value="Phosphate transport system protein phou homolog 2, domain 2"/>
    <property type="match status" value="1"/>
</dbReference>
<feature type="domain" description="Nudix hydrolase" evidence="2">
    <location>
        <begin position="1"/>
        <end position="138"/>
    </location>
</feature>
<dbReference type="EMBL" id="BASZ01000003">
    <property type="protein sequence ID" value="GAD48518.1"/>
    <property type="molecule type" value="Genomic_DNA"/>
</dbReference>
<name>U3A175_9SPHN</name>
<proteinExistence type="inferred from homology"/>
<dbReference type="Proteomes" id="UP000016568">
    <property type="component" value="Unassembled WGS sequence"/>
</dbReference>
<dbReference type="InterPro" id="IPR000086">
    <property type="entry name" value="NUDIX_hydrolase_dom"/>
</dbReference>
<evidence type="ECO:0000259" key="2">
    <source>
        <dbReference type="PROSITE" id="PS51462"/>
    </source>
</evidence>
<dbReference type="InterPro" id="IPR018445">
    <property type="entry name" value="Put_Phosphate_transp_reg"/>
</dbReference>
<dbReference type="PROSITE" id="PS51462">
    <property type="entry name" value="NUDIX"/>
    <property type="match status" value="1"/>
</dbReference>
<dbReference type="InterPro" id="IPR038078">
    <property type="entry name" value="PhoU-like_sf"/>
</dbReference>
<keyword evidence="4" id="KW-1185">Reference proteome</keyword>
<dbReference type="Pfam" id="PF01865">
    <property type="entry name" value="PhoU_div"/>
    <property type="match status" value="1"/>
</dbReference>
<dbReference type="PANTHER" id="PTHR37298:SF1">
    <property type="entry name" value="UPF0111 PROTEIN YKAA"/>
    <property type="match status" value="1"/>
</dbReference>
<accession>U3A175</accession>
<dbReference type="eggNOG" id="COG1392">
    <property type="taxonomic scope" value="Bacteria"/>
</dbReference>
<dbReference type="InterPro" id="IPR047198">
    <property type="entry name" value="DDP-like_NUDIX"/>
</dbReference>
<sequence>MTMRQIAVLPYRAESPAVDAPIRILLITSRGSKGRWVIPKGRPMNGLPPHASAAREAEEEAGVLGAACPTPIGSFRFRKRQKSGASMWTDVQVFPFAVTDELDSWEEQHERERRWFTLDEAAQAVEEEDLRALIRSFGPREFRRAALGLNLIETVADKTGVNAMFAWFQRLIPQQGNFFELFEQQAATLVAGADALARLLQGGPGTVDHVREIEEREHDADNITREVLQAVRRTFLTPFDRGAITSLIGTMDDAIDEMHMTAGAADLYDITEFEPEMRDMAAIIVDAARLTAEAMPLLRKIADNGVRLHELTERLVRMEGHADEIHAAGLKRIFREIGSRDPLQFMARQEMFKRLERVVDRFEDLANEIDGLVIDHS</sequence>